<sequence length="50" mass="5945">MLAFLIGFHFKNVKKSMKNESLLFCHLFLHHHCCCNDECDDQTKLHELPQ</sequence>
<proteinExistence type="predicted"/>
<dbReference type="Proteomes" id="UP000002493">
    <property type="component" value="Chromosome 2"/>
</dbReference>
<dbReference type="EMBL" id="BA000032">
    <property type="protein sequence ID" value="BAC62224.1"/>
    <property type="molecule type" value="Genomic_DNA"/>
</dbReference>
<evidence type="ECO:0000313" key="1">
    <source>
        <dbReference type="EMBL" id="BAC62224.1"/>
    </source>
</evidence>
<name>Q87HS5_VIBPA</name>
<dbReference type="HOGENOM" id="CLU_3124054_0_0_6"/>
<evidence type="ECO:0000313" key="2">
    <source>
        <dbReference type="Proteomes" id="UP000002493"/>
    </source>
</evidence>
<organism evidence="1 2">
    <name type="scientific">Vibrio parahaemolyticus serotype O3:K6 (strain RIMD 2210633)</name>
    <dbReference type="NCBI Taxonomy" id="223926"/>
    <lineage>
        <taxon>Bacteria</taxon>
        <taxon>Pseudomonadati</taxon>
        <taxon>Pseudomonadota</taxon>
        <taxon>Gammaproteobacteria</taxon>
        <taxon>Vibrionales</taxon>
        <taxon>Vibrionaceae</taxon>
        <taxon>Vibrio</taxon>
    </lineage>
</organism>
<dbReference type="AlphaFoldDB" id="Q87HS5"/>
<accession>Q87HS5</accession>
<dbReference type="KEGG" id="vpa:VPA0881"/>
<protein>
    <submittedName>
        <fullName evidence="1">Uncharacterized protein</fullName>
    </submittedName>
</protein>
<gene>
    <name evidence="1" type="ordered locus">VPA0881</name>
</gene>
<reference evidence="1 2" key="1">
    <citation type="journal article" date="2003" name="Lancet">
        <title>Genome sequence of Vibrio parahaemolyticus: a pathogenic mechanism distinct from that of V. cholerae.</title>
        <authorList>
            <person name="Makino K."/>
            <person name="Oshima K."/>
            <person name="Kurokawa K."/>
            <person name="Yokoyama K."/>
            <person name="Uda T."/>
            <person name="Tagomori K."/>
            <person name="Iijima Y."/>
            <person name="Najima M."/>
            <person name="Nakano M."/>
            <person name="Yamashita A."/>
            <person name="Kubota Y."/>
            <person name="Kimura S."/>
            <person name="Yasunaga T."/>
            <person name="Honda T."/>
            <person name="Shinagawa H."/>
            <person name="Hattori M."/>
            <person name="Iida T."/>
        </authorList>
    </citation>
    <scope>NUCLEOTIDE SEQUENCE [LARGE SCALE GENOMIC DNA]</scope>
    <source>
        <strain evidence="2">RIMD 2210633</strain>
    </source>
</reference>